<dbReference type="InterPro" id="IPR005158">
    <property type="entry name" value="BTAD"/>
</dbReference>
<keyword evidence="3" id="KW-1185">Reference proteome</keyword>
<dbReference type="Proteomes" id="UP001500975">
    <property type="component" value="Unassembled WGS sequence"/>
</dbReference>
<dbReference type="Pfam" id="PF25873">
    <property type="entry name" value="WHD_MalT"/>
    <property type="match status" value="1"/>
</dbReference>
<dbReference type="SUPFAM" id="SSF52540">
    <property type="entry name" value="P-loop containing nucleoside triphosphate hydrolases"/>
    <property type="match status" value="1"/>
</dbReference>
<accession>A0ABP8IIT6</accession>
<dbReference type="Gene3D" id="1.25.40.10">
    <property type="entry name" value="Tetratricopeptide repeat domain"/>
    <property type="match status" value="1"/>
</dbReference>
<organism evidence="2 3">
    <name type="scientific">Variovorax defluvii</name>
    <dbReference type="NCBI Taxonomy" id="913761"/>
    <lineage>
        <taxon>Bacteria</taxon>
        <taxon>Pseudomonadati</taxon>
        <taxon>Pseudomonadota</taxon>
        <taxon>Betaproteobacteria</taxon>
        <taxon>Burkholderiales</taxon>
        <taxon>Comamonadaceae</taxon>
        <taxon>Variovorax</taxon>
    </lineage>
</organism>
<name>A0ABP8IIT6_9BURK</name>
<evidence type="ECO:0000259" key="1">
    <source>
        <dbReference type="SMART" id="SM01043"/>
    </source>
</evidence>
<dbReference type="EMBL" id="BAABGJ010000081">
    <property type="protein sequence ID" value="GAA4359774.1"/>
    <property type="molecule type" value="Genomic_DNA"/>
</dbReference>
<sequence length="1085" mass="119366">MRAALGASRIVASRRIMRHEEASMPAKQVALAKISRPRLHDVLARPRLSALLDKAARRPVVWLCAQPGAGKTTLVAGHLEARKRDGIWYQVDTADADPASFIYHLRLAAVAAGAGERLPLLTPEYLPDLRGFARRFFRDLYAGLGAGAALVLDNFQEVPEAAGFHAIVAEGMAQVPEGTNVFVLSRAEPPAAYAALLADDALAPVDGEALRLTPAETRAIARKRGVTDEARVAALQLRSHGWAAGLTLLLARTRQPAGTQEEEDEAESLQHVFGYFAQRVFDGTSPAHQRALMQLAFLPLMTVPLAEQLTGLPDAGRLLDHHFKRHLFTDRRRVAQPAAGYVFQFHALFRSFLQHQARAAWSGDELRESTGRAAQLMETEGHWEQAFALFDEACDAAACARLAGAHAERLLEQGRRQTLLDWLGRIPAPMRERDPWLGYWEGRALMALAPDRALQVLQARYQHFADAADVVGQLACGAAVVQTLWHARLGWSEIAPWVDRLEPLMGGEPAFPTRGVELMSWSALHAALAFCRPAHPAVRPLGPRLLALVDDAAIEWNQRLVTATHLITYFHNAAEHELALQLIGKVDAAVENLPASALNRAFWFVFRAIHDMRQADFDACAMRFQRAEDLAREEGLPHAEFAAMQFRAYLDLTFRRAAEAQARIARMEVHPARGTRDAEMNFFVARTMLAQLRGETQAALEHAHRGLEAVERVGAAYFQAVFPALFASALADGGEADRASAIVERSRSLSRGSYLEAMEAQLLLEEAYIAHVQGDAATTLARLAEGFALAAADATRAAYAHRAVTRKPVLLHLALAAGIETDLVRRLIRRWRIAPPSQELALWPWPVRVRTLGGFELLVDDLPVEFGRKAPRKTLALLKAIVARGGGAPEGVLVDTFWPDETGDAAARSLAAAVRRLRALLGTDDAVIQQGGQLSLDRTLVWVDAWAFERTLAAARAAAPGDTEALGEALALYRGAFLAEEEGESWPVPMRERLRGKFIQAVAEHAHALERAQRHEEAVACYLRGLEADDVVEPFYQGLMRCYHRLDRLPEAVSIYRRLKQTLSVTLNLAPSAGTETLYRSLRSG</sequence>
<reference evidence="3" key="1">
    <citation type="journal article" date="2019" name="Int. J. Syst. Evol. Microbiol.">
        <title>The Global Catalogue of Microorganisms (GCM) 10K type strain sequencing project: providing services to taxonomists for standard genome sequencing and annotation.</title>
        <authorList>
            <consortium name="The Broad Institute Genomics Platform"/>
            <consortium name="The Broad Institute Genome Sequencing Center for Infectious Disease"/>
            <person name="Wu L."/>
            <person name="Ma J."/>
        </authorList>
    </citation>
    <scope>NUCLEOTIDE SEQUENCE [LARGE SCALE GENOMIC DNA]</scope>
    <source>
        <strain evidence="3">JCM 17804</strain>
    </source>
</reference>
<dbReference type="SUPFAM" id="SSF48452">
    <property type="entry name" value="TPR-like"/>
    <property type="match status" value="1"/>
</dbReference>
<dbReference type="InterPro" id="IPR036388">
    <property type="entry name" value="WH-like_DNA-bd_sf"/>
</dbReference>
<dbReference type="InterPro" id="IPR027417">
    <property type="entry name" value="P-loop_NTPase"/>
</dbReference>
<dbReference type="Gene3D" id="1.10.10.10">
    <property type="entry name" value="Winged helix-like DNA-binding domain superfamily/Winged helix DNA-binding domain"/>
    <property type="match status" value="1"/>
</dbReference>
<comment type="caution">
    <text evidence="2">The sequence shown here is derived from an EMBL/GenBank/DDBJ whole genome shotgun (WGS) entry which is preliminary data.</text>
</comment>
<dbReference type="InterPro" id="IPR011990">
    <property type="entry name" value="TPR-like_helical_dom_sf"/>
</dbReference>
<dbReference type="InterPro" id="IPR051677">
    <property type="entry name" value="AfsR-DnrI-RedD_regulator"/>
</dbReference>
<feature type="domain" description="Bacterial transcriptional activator" evidence="1">
    <location>
        <begin position="943"/>
        <end position="1083"/>
    </location>
</feature>
<dbReference type="SMART" id="SM01043">
    <property type="entry name" value="BTAD"/>
    <property type="match status" value="1"/>
</dbReference>
<protein>
    <recommendedName>
        <fullName evidence="1">Bacterial transcriptional activator domain-containing protein</fullName>
    </recommendedName>
</protein>
<evidence type="ECO:0000313" key="2">
    <source>
        <dbReference type="EMBL" id="GAA4359774.1"/>
    </source>
</evidence>
<gene>
    <name evidence="2" type="ORF">GCM10023165_56260</name>
</gene>
<evidence type="ECO:0000313" key="3">
    <source>
        <dbReference type="Proteomes" id="UP001500975"/>
    </source>
</evidence>
<dbReference type="Pfam" id="PF03704">
    <property type="entry name" value="BTAD"/>
    <property type="match status" value="1"/>
</dbReference>
<dbReference type="InterPro" id="IPR059106">
    <property type="entry name" value="WHD_MalT"/>
</dbReference>
<dbReference type="PANTHER" id="PTHR35807">
    <property type="entry name" value="TRANSCRIPTIONAL REGULATOR REDD-RELATED"/>
    <property type="match status" value="1"/>
</dbReference>
<proteinExistence type="predicted"/>